<evidence type="ECO:0000313" key="9">
    <source>
        <dbReference type="Proteomes" id="UP000298049"/>
    </source>
</evidence>
<dbReference type="KEGG" id="hmi:soil367_04305"/>
<evidence type="ECO:0000259" key="7">
    <source>
        <dbReference type="Pfam" id="PF02525"/>
    </source>
</evidence>
<dbReference type="EMBL" id="CP031093">
    <property type="protein sequence ID" value="QCF25213.1"/>
    <property type="molecule type" value="Genomic_DNA"/>
</dbReference>
<evidence type="ECO:0000313" key="8">
    <source>
        <dbReference type="EMBL" id="QCF25213.1"/>
    </source>
</evidence>
<keyword evidence="9" id="KW-1185">Reference proteome</keyword>
<dbReference type="AlphaFoldDB" id="A0A4P7XF63"/>
<evidence type="ECO:0000256" key="6">
    <source>
        <dbReference type="HAMAP-Rule" id="MF_01216"/>
    </source>
</evidence>
<proteinExistence type="inferred from homology"/>
<dbReference type="InterPro" id="IPR029039">
    <property type="entry name" value="Flavoprotein-like_sf"/>
</dbReference>
<evidence type="ECO:0000256" key="2">
    <source>
        <dbReference type="ARBA" id="ARBA00022643"/>
    </source>
</evidence>
<dbReference type="EC" id="1.6.5.-" evidence="6"/>
<evidence type="ECO:0000256" key="5">
    <source>
        <dbReference type="ARBA" id="ARBA00048542"/>
    </source>
</evidence>
<protein>
    <recommendedName>
        <fullName evidence="6">FMN dependent NADH:quinone oxidoreductase</fullName>
        <ecNumber evidence="6">1.6.5.-</ecNumber>
    </recommendedName>
    <alternativeName>
        <fullName evidence="6">Azo-dye reductase</fullName>
    </alternativeName>
    <alternativeName>
        <fullName evidence="6">FMN-dependent NADH-azo compound oxidoreductase</fullName>
    </alternativeName>
    <alternativeName>
        <fullName evidence="6">FMN-dependent NADH-azoreductase</fullName>
        <ecNumber evidence="6">1.7.1.17</ecNumber>
    </alternativeName>
</protein>
<evidence type="ECO:0000256" key="4">
    <source>
        <dbReference type="ARBA" id="ARBA00023027"/>
    </source>
</evidence>
<dbReference type="HAMAP" id="MF_01216">
    <property type="entry name" value="Azoreductase_type1"/>
    <property type="match status" value="1"/>
</dbReference>
<dbReference type="RefSeq" id="WP_136547238.1">
    <property type="nucleotide sequence ID" value="NZ_CP031093.1"/>
</dbReference>
<keyword evidence="3 6" id="KW-0560">Oxidoreductase</keyword>
<dbReference type="EC" id="1.7.1.17" evidence="6"/>
<dbReference type="SUPFAM" id="SSF52218">
    <property type="entry name" value="Flavoproteins"/>
    <property type="match status" value="1"/>
</dbReference>
<dbReference type="GO" id="GO:0016655">
    <property type="term" value="F:oxidoreductase activity, acting on NAD(P)H, quinone or similar compound as acceptor"/>
    <property type="evidence" value="ECO:0007669"/>
    <property type="project" value="InterPro"/>
</dbReference>
<dbReference type="InterPro" id="IPR023048">
    <property type="entry name" value="NADH:quinone_OxRdtase_FMN_depd"/>
</dbReference>
<evidence type="ECO:0000256" key="1">
    <source>
        <dbReference type="ARBA" id="ARBA00022630"/>
    </source>
</evidence>
<dbReference type="GO" id="GO:0009055">
    <property type="term" value="F:electron transfer activity"/>
    <property type="evidence" value="ECO:0007669"/>
    <property type="project" value="UniProtKB-UniRule"/>
</dbReference>
<keyword evidence="1 6" id="KW-0285">Flavoprotein</keyword>
<gene>
    <name evidence="6" type="primary">azoR</name>
    <name evidence="8" type="ORF">soil367_04305</name>
</gene>
<dbReference type="Proteomes" id="UP000298049">
    <property type="component" value="Chromosome"/>
</dbReference>
<comment type="similarity">
    <text evidence="6">Belongs to the azoreductase type 1 family.</text>
</comment>
<dbReference type="InterPro" id="IPR050104">
    <property type="entry name" value="FMN-dep_NADH:Q_OxRdtase_AzoR1"/>
</dbReference>
<dbReference type="GO" id="GO:0010181">
    <property type="term" value="F:FMN binding"/>
    <property type="evidence" value="ECO:0007669"/>
    <property type="project" value="UniProtKB-UniRule"/>
</dbReference>
<feature type="domain" description="Flavodoxin-like fold" evidence="7">
    <location>
        <begin position="3"/>
        <end position="196"/>
    </location>
</feature>
<dbReference type="Pfam" id="PF02525">
    <property type="entry name" value="Flavodoxin_2"/>
    <property type="match status" value="1"/>
</dbReference>
<dbReference type="InterPro" id="IPR003680">
    <property type="entry name" value="Flavodoxin_fold"/>
</dbReference>
<dbReference type="GO" id="GO:0016652">
    <property type="term" value="F:oxidoreductase activity, acting on NAD(P)H as acceptor"/>
    <property type="evidence" value="ECO:0007669"/>
    <property type="project" value="UniProtKB-UniRule"/>
</dbReference>
<comment type="catalytic activity">
    <reaction evidence="6">
        <text>2 a quinone + NADH + H(+) = 2 a 1,4-benzosemiquinone + NAD(+)</text>
        <dbReference type="Rhea" id="RHEA:65952"/>
        <dbReference type="ChEBI" id="CHEBI:15378"/>
        <dbReference type="ChEBI" id="CHEBI:57540"/>
        <dbReference type="ChEBI" id="CHEBI:57945"/>
        <dbReference type="ChEBI" id="CHEBI:132124"/>
        <dbReference type="ChEBI" id="CHEBI:134225"/>
    </reaction>
</comment>
<evidence type="ECO:0000256" key="3">
    <source>
        <dbReference type="ARBA" id="ARBA00023002"/>
    </source>
</evidence>
<feature type="binding site" evidence="6">
    <location>
        <position position="10"/>
    </location>
    <ligand>
        <name>FMN</name>
        <dbReference type="ChEBI" id="CHEBI:58210"/>
    </ligand>
</feature>
<dbReference type="OrthoDB" id="9787136at2"/>
<comment type="function">
    <text evidence="6">Also exhibits azoreductase activity. Catalyzes the reductive cleavage of the azo bond in aromatic azo compounds to the corresponding amines.</text>
</comment>
<name>A0A4P7XF63_9ALTE</name>
<dbReference type="PANTHER" id="PTHR43741:SF2">
    <property type="entry name" value="FMN-DEPENDENT NADH:QUINONE OXIDOREDUCTASE"/>
    <property type="match status" value="1"/>
</dbReference>
<sequence length="201" mass="21624">MTTILQLNSSVFSDSGTSSSLADTFVQQWYRREPDALLIRRDLASDSIPHLTAETFAAAGMPPQERTPAQANAALLADTLVAEVLRADILVIGLPVYNFNLPSTLKAWFDHVARAGTTFRYGSDGPEGLLPIKHAYIFTASGGRYAGGPADFQAPYLKHMLGFLGINNVTFTYAEGLSMGDAGRESAVARAEEQIEVLLSA</sequence>
<organism evidence="8 9">
    <name type="scientific">Hydrocarboniclastica marina</name>
    <dbReference type="NCBI Taxonomy" id="2259620"/>
    <lineage>
        <taxon>Bacteria</taxon>
        <taxon>Pseudomonadati</taxon>
        <taxon>Pseudomonadota</taxon>
        <taxon>Gammaproteobacteria</taxon>
        <taxon>Alteromonadales</taxon>
        <taxon>Alteromonadaceae</taxon>
        <taxon>Hydrocarboniclastica</taxon>
    </lineage>
</organism>
<comment type="subunit">
    <text evidence="6">Homodimer.</text>
</comment>
<dbReference type="PANTHER" id="PTHR43741">
    <property type="entry name" value="FMN-DEPENDENT NADH-AZOREDUCTASE 1"/>
    <property type="match status" value="1"/>
</dbReference>
<comment type="caution">
    <text evidence="6">Lacks conserved residue(s) required for the propagation of feature annotation.</text>
</comment>
<dbReference type="Gene3D" id="3.40.50.360">
    <property type="match status" value="1"/>
</dbReference>
<comment type="catalytic activity">
    <reaction evidence="5">
        <text>N,N-dimethyl-1,4-phenylenediamine + anthranilate + 2 NAD(+) = 2-(4-dimethylaminophenyl)diazenylbenzoate + 2 NADH + 2 H(+)</text>
        <dbReference type="Rhea" id="RHEA:55872"/>
        <dbReference type="ChEBI" id="CHEBI:15378"/>
        <dbReference type="ChEBI" id="CHEBI:15783"/>
        <dbReference type="ChEBI" id="CHEBI:16567"/>
        <dbReference type="ChEBI" id="CHEBI:57540"/>
        <dbReference type="ChEBI" id="CHEBI:57945"/>
        <dbReference type="ChEBI" id="CHEBI:71579"/>
        <dbReference type="EC" id="1.7.1.17"/>
    </reaction>
    <physiologicalReaction direction="right-to-left" evidence="5">
        <dbReference type="Rhea" id="RHEA:55874"/>
    </physiologicalReaction>
</comment>
<reference evidence="8 9" key="1">
    <citation type="submission" date="2018-07" db="EMBL/GenBank/DDBJ databases">
        <title>Marsedoiliclastica nanhaica gen. nov. sp. nov., a novel marine hydrocarbonoclastic bacterium isolated from an in-situ enriched hydrocarbon-degrading consortium in deep-sea sediment.</title>
        <authorList>
            <person name="Dong C."/>
            <person name="Ma T."/>
            <person name="Liu R."/>
            <person name="Shao Z."/>
        </authorList>
    </citation>
    <scope>NUCLEOTIDE SEQUENCE [LARGE SCALE GENOMIC DNA]</scope>
    <source>
        <strain evidence="9">soil36-7</strain>
    </source>
</reference>
<comment type="function">
    <text evidence="6">Quinone reductase that provides resistance to thiol-specific stress caused by electrophilic quinones.</text>
</comment>
<accession>A0A4P7XF63</accession>
<comment type="cofactor">
    <cofactor evidence="6">
        <name>FMN</name>
        <dbReference type="ChEBI" id="CHEBI:58210"/>
    </cofactor>
    <text evidence="6">Binds 1 FMN per subunit.</text>
</comment>
<keyword evidence="2 6" id="KW-0288">FMN</keyword>
<keyword evidence="4 6" id="KW-0520">NAD</keyword>